<evidence type="ECO:0000313" key="1">
    <source>
        <dbReference type="EMBL" id="AGY59826.1"/>
    </source>
</evidence>
<evidence type="ECO:0000313" key="2">
    <source>
        <dbReference type="Proteomes" id="UP000017396"/>
    </source>
</evidence>
<gene>
    <name evidence="1" type="ORF">GKIL_3580</name>
</gene>
<protein>
    <submittedName>
        <fullName evidence="1">Uncharacterized protein</fullName>
    </submittedName>
</protein>
<organism evidence="1 2">
    <name type="scientific">Gloeobacter kilaueensis (strain ATCC BAA-2537 / CCAP 1431/1 / ULC 316 / JS1)</name>
    <dbReference type="NCBI Taxonomy" id="1183438"/>
    <lineage>
        <taxon>Bacteria</taxon>
        <taxon>Bacillati</taxon>
        <taxon>Cyanobacteriota</taxon>
        <taxon>Cyanophyceae</taxon>
        <taxon>Gloeobacterales</taxon>
        <taxon>Gloeobacteraceae</taxon>
        <taxon>Gloeobacter</taxon>
    </lineage>
</organism>
<accession>U5QLP9</accession>
<dbReference type="EMBL" id="CP003587">
    <property type="protein sequence ID" value="AGY59826.1"/>
    <property type="molecule type" value="Genomic_DNA"/>
</dbReference>
<dbReference type="RefSeq" id="WP_023175135.1">
    <property type="nucleotide sequence ID" value="NC_022600.1"/>
</dbReference>
<name>U5QLP9_GLOK1</name>
<dbReference type="AlphaFoldDB" id="U5QLP9"/>
<dbReference type="Proteomes" id="UP000017396">
    <property type="component" value="Chromosome"/>
</dbReference>
<keyword evidence="2" id="KW-1185">Reference proteome</keyword>
<sequence>MPDSSRLARVTITLSMAIPEGQTPAGAAEYIRHLFPLVPDHNILVVGSWEGSPLLERLYHQAAPWEGGTSDIQSSR</sequence>
<proteinExistence type="predicted"/>
<dbReference type="HOGENOM" id="CLU_2649338_0_0_3"/>
<dbReference type="KEGG" id="glj:GKIL_3580"/>
<reference evidence="1 2" key="1">
    <citation type="journal article" date="2013" name="PLoS ONE">
        <title>Cultivation and Complete Genome Sequencing of Gloeobacter kilaueensis sp. nov., from a Lava Cave in Kilauea Caldera, Hawai'i.</title>
        <authorList>
            <person name="Saw J.H."/>
            <person name="Schatz M."/>
            <person name="Brown M.V."/>
            <person name="Kunkel D.D."/>
            <person name="Foster J.S."/>
            <person name="Shick H."/>
            <person name="Christensen S."/>
            <person name="Hou S."/>
            <person name="Wan X."/>
            <person name="Donachie S.P."/>
        </authorList>
    </citation>
    <scope>NUCLEOTIDE SEQUENCE [LARGE SCALE GENOMIC DNA]</scope>
    <source>
        <strain evidence="2">JS</strain>
    </source>
</reference>